<proteinExistence type="predicted"/>
<feature type="transmembrane region" description="Helical" evidence="1">
    <location>
        <begin position="287"/>
        <end position="310"/>
    </location>
</feature>
<organism evidence="2 3">
    <name type="scientific">Enhygromyxa salina</name>
    <dbReference type="NCBI Taxonomy" id="215803"/>
    <lineage>
        <taxon>Bacteria</taxon>
        <taxon>Pseudomonadati</taxon>
        <taxon>Myxococcota</taxon>
        <taxon>Polyangia</taxon>
        <taxon>Nannocystales</taxon>
        <taxon>Nannocystaceae</taxon>
        <taxon>Enhygromyxa</taxon>
    </lineage>
</organism>
<feature type="transmembrane region" description="Helical" evidence="1">
    <location>
        <begin position="6"/>
        <end position="33"/>
    </location>
</feature>
<gene>
    <name evidence="2" type="ORF">DB30_03646</name>
</gene>
<comment type="caution">
    <text evidence="2">The sequence shown here is derived from an EMBL/GenBank/DDBJ whole genome shotgun (WGS) entry which is preliminary data.</text>
</comment>
<name>A0A0C1ZHG3_9BACT</name>
<dbReference type="EMBL" id="JMCC02000029">
    <property type="protein sequence ID" value="KIG17049.1"/>
    <property type="molecule type" value="Genomic_DNA"/>
</dbReference>
<feature type="transmembrane region" description="Helical" evidence="1">
    <location>
        <begin position="196"/>
        <end position="217"/>
    </location>
</feature>
<dbReference type="InterPro" id="IPR045275">
    <property type="entry name" value="MscS_archaea/bacteria_type"/>
</dbReference>
<feature type="transmembrane region" description="Helical" evidence="1">
    <location>
        <begin position="229"/>
        <end position="249"/>
    </location>
</feature>
<dbReference type="Proteomes" id="UP000031599">
    <property type="component" value="Unassembled WGS sequence"/>
</dbReference>
<sequence length="548" mass="58340">MQLGWRLLAGVLLFIGGWLIAKLLAWVVYRVLVKTSFDDRLARRLGIETLVQDTKRVDGTPADPNRLERVTARVVFYLLMALVVVAVLEFAGLEQVAAPIQGFVATVAQALPLIGKALLILFVAYVVALLSSKVVVKALQVMGIDKRFAELDESPAEALEPAGVPPAVRVDAAGVDTAGEVTPVGKLRFSQAVGKVVFWLVILLGLAGAVDALQIPAISRPLSNVINSVMSLLPALGVAALIGIGGWILSKIVRLVVTRALESLGFDTLVAKLRLSGLFGSSTPSKVAGWLAMAFILIETAIAALEAVGLETLSVPMAAMMAQFWLVLPSLLLAIVIVVVGVFIGRLARGITQRTLEGVGFDRWMDKIGFGHITEREDDLAKPSGLVGFVVQVGIVLLATVQAFTSLGLHLWASYLDALLLFAVTRAAVALVIVGIGFAVGKYVRDLIEARQRAGQPKPGPGVDPRPVWIAEFARYVVLVFAVTMAVHQLGFADDFVLLSFALLFGALCLAGALAFGLGGREVAGEIVRERYRKAKHGSVIMSKPPGE</sequence>
<feature type="transmembrane region" description="Helical" evidence="1">
    <location>
        <begin position="74"/>
        <end position="93"/>
    </location>
</feature>
<dbReference type="GO" id="GO:0008381">
    <property type="term" value="F:mechanosensitive monoatomic ion channel activity"/>
    <property type="evidence" value="ECO:0007669"/>
    <property type="project" value="InterPro"/>
</dbReference>
<dbReference type="PANTHER" id="PTHR30221:SF1">
    <property type="entry name" value="SMALL-CONDUCTANCE MECHANOSENSITIVE CHANNEL"/>
    <property type="match status" value="1"/>
</dbReference>
<evidence type="ECO:0000313" key="2">
    <source>
        <dbReference type="EMBL" id="KIG17049.1"/>
    </source>
</evidence>
<keyword evidence="1" id="KW-0472">Membrane</keyword>
<protein>
    <recommendedName>
        <fullName evidence="4">Mechanosensitive ion channel</fullName>
    </recommendedName>
</protein>
<evidence type="ECO:0000256" key="1">
    <source>
        <dbReference type="SAM" id="Phobius"/>
    </source>
</evidence>
<dbReference type="Pfam" id="PF05552">
    <property type="entry name" value="MS_channel_1st_1"/>
    <property type="match status" value="4"/>
</dbReference>
<feature type="transmembrane region" description="Helical" evidence="1">
    <location>
        <begin position="419"/>
        <end position="444"/>
    </location>
</feature>
<feature type="transmembrane region" description="Helical" evidence="1">
    <location>
        <begin position="386"/>
        <end position="413"/>
    </location>
</feature>
<reference evidence="2 3" key="1">
    <citation type="submission" date="2014-12" db="EMBL/GenBank/DDBJ databases">
        <title>Genome assembly of Enhygromyxa salina DSM 15201.</title>
        <authorList>
            <person name="Sharma G."/>
            <person name="Subramanian S."/>
        </authorList>
    </citation>
    <scope>NUCLEOTIDE SEQUENCE [LARGE SCALE GENOMIC DNA]</scope>
    <source>
        <strain evidence="2 3">DSM 15201</strain>
    </source>
</reference>
<keyword evidence="1" id="KW-0812">Transmembrane</keyword>
<dbReference type="PANTHER" id="PTHR30221">
    <property type="entry name" value="SMALL-CONDUCTANCE MECHANOSENSITIVE CHANNEL"/>
    <property type="match status" value="1"/>
</dbReference>
<dbReference type="InterPro" id="IPR008910">
    <property type="entry name" value="MSC_TM_helix"/>
</dbReference>
<dbReference type="NCBIfam" id="NF033912">
    <property type="entry name" value="msc"/>
    <property type="match status" value="1"/>
</dbReference>
<feature type="transmembrane region" description="Helical" evidence="1">
    <location>
        <begin position="113"/>
        <end position="136"/>
    </location>
</feature>
<keyword evidence="1" id="KW-1133">Transmembrane helix</keyword>
<feature type="transmembrane region" description="Helical" evidence="1">
    <location>
        <begin position="322"/>
        <end position="344"/>
    </location>
</feature>
<dbReference type="AlphaFoldDB" id="A0A0C1ZHG3"/>
<evidence type="ECO:0000313" key="3">
    <source>
        <dbReference type="Proteomes" id="UP000031599"/>
    </source>
</evidence>
<accession>A0A0C1ZHG3</accession>
<evidence type="ECO:0008006" key="4">
    <source>
        <dbReference type="Google" id="ProtNLM"/>
    </source>
</evidence>
<feature type="transmembrane region" description="Helical" evidence="1">
    <location>
        <begin position="473"/>
        <end position="490"/>
    </location>
</feature>
<feature type="transmembrane region" description="Helical" evidence="1">
    <location>
        <begin position="496"/>
        <end position="519"/>
    </location>
</feature>